<dbReference type="InterPro" id="IPR016833">
    <property type="entry name" value="Put_Na-Bile_cotransptr"/>
</dbReference>
<keyword evidence="1" id="KW-1133">Transmembrane helix</keyword>
<dbReference type="Gene3D" id="1.20.1530.20">
    <property type="match status" value="1"/>
</dbReference>
<feature type="transmembrane region" description="Helical" evidence="1">
    <location>
        <begin position="93"/>
        <end position="113"/>
    </location>
</feature>
<dbReference type="EMBL" id="ASRX01000119">
    <property type="protein sequence ID" value="EYF00262.1"/>
    <property type="molecule type" value="Genomic_DNA"/>
</dbReference>
<dbReference type="PANTHER" id="PTHR18640:SF5">
    <property type="entry name" value="SODIUM_BILE ACID COTRANSPORTER 7"/>
    <property type="match status" value="1"/>
</dbReference>
<comment type="caution">
    <text evidence="2">The sequence shown here is derived from an EMBL/GenBank/DDBJ whole genome shotgun (WGS) entry which is preliminary data.</text>
</comment>
<evidence type="ECO:0000256" key="1">
    <source>
        <dbReference type="SAM" id="Phobius"/>
    </source>
</evidence>
<reference evidence="2 3" key="1">
    <citation type="submission" date="2013-05" db="EMBL/GenBank/DDBJ databases">
        <title>Genome assembly of Chondromyces apiculatus DSM 436.</title>
        <authorList>
            <person name="Sharma G."/>
            <person name="Khatri I."/>
            <person name="Kaur C."/>
            <person name="Mayilraj S."/>
            <person name="Subramanian S."/>
        </authorList>
    </citation>
    <scope>NUCLEOTIDE SEQUENCE [LARGE SCALE GENOMIC DNA]</scope>
    <source>
        <strain evidence="2 3">DSM 436</strain>
    </source>
</reference>
<accession>A0A017SU05</accession>
<dbReference type="PIRSF" id="PIRSF026166">
    <property type="entry name" value="UCP026166"/>
    <property type="match status" value="1"/>
</dbReference>
<keyword evidence="3" id="KW-1185">Reference proteome</keyword>
<protein>
    <submittedName>
        <fullName evidence="2">Sodium-Bile acid symporter</fullName>
    </submittedName>
</protein>
<dbReference type="eggNOG" id="COG0385">
    <property type="taxonomic scope" value="Bacteria"/>
</dbReference>
<dbReference type="Proteomes" id="UP000019678">
    <property type="component" value="Unassembled WGS sequence"/>
</dbReference>
<feature type="transmembrane region" description="Helical" evidence="1">
    <location>
        <begin position="54"/>
        <end position="72"/>
    </location>
</feature>
<organism evidence="2 3">
    <name type="scientific">Chondromyces apiculatus DSM 436</name>
    <dbReference type="NCBI Taxonomy" id="1192034"/>
    <lineage>
        <taxon>Bacteria</taxon>
        <taxon>Pseudomonadati</taxon>
        <taxon>Myxococcota</taxon>
        <taxon>Polyangia</taxon>
        <taxon>Polyangiales</taxon>
        <taxon>Polyangiaceae</taxon>
        <taxon>Chondromyces</taxon>
    </lineage>
</organism>
<name>A0A017SU05_9BACT</name>
<sequence>MDPSPSQRAPRASRASQPFRAALHRLLRLRPDNFTLALLGTVALATLLPCRGKVAEGFGLLTDAAIVLLFFLHGAKLSREAIVAGLGHFRLHLVVLASTFGLFPALGLLTQLLPSGVLGPELARGFLFLCLLPSTVQSSIAFTSMAGGNVPAAVCSASLSNVLGIFLTPVLTGALLGAHGEGGSLHAVTSIVLKLLLPFGAGHLARPLVGAFVDRHKKVLTLVDRGSILLVVYTAFSEAVVEGLWGRLSGSDLALVLVLSGALLAVALGVTTWGARALRFLREDEIAIVFCGSKKSLASGVPMAGVLFPAASVGVMIVPLMLFHQIQLMVCAVLARRYAEKVASEDVAR</sequence>
<evidence type="ECO:0000313" key="2">
    <source>
        <dbReference type="EMBL" id="EYF00262.1"/>
    </source>
</evidence>
<dbReference type="AlphaFoldDB" id="A0A017SU05"/>
<feature type="transmembrane region" description="Helical" evidence="1">
    <location>
        <begin position="184"/>
        <end position="205"/>
    </location>
</feature>
<dbReference type="PANTHER" id="PTHR18640">
    <property type="entry name" value="SOLUTE CARRIER FAMILY 10 MEMBER 7"/>
    <property type="match status" value="1"/>
</dbReference>
<feature type="transmembrane region" description="Helical" evidence="1">
    <location>
        <begin position="254"/>
        <end position="275"/>
    </location>
</feature>
<dbReference type="GO" id="GO:0005886">
    <property type="term" value="C:plasma membrane"/>
    <property type="evidence" value="ECO:0007669"/>
    <property type="project" value="TreeGrafter"/>
</dbReference>
<feature type="transmembrane region" description="Helical" evidence="1">
    <location>
        <begin position="226"/>
        <end position="248"/>
    </location>
</feature>
<feature type="transmembrane region" description="Helical" evidence="1">
    <location>
        <begin position="296"/>
        <end position="322"/>
    </location>
</feature>
<gene>
    <name evidence="2" type="ORF">CAP_0991</name>
</gene>
<evidence type="ECO:0000313" key="3">
    <source>
        <dbReference type="Proteomes" id="UP000019678"/>
    </source>
</evidence>
<dbReference type="InterPro" id="IPR038770">
    <property type="entry name" value="Na+/solute_symporter_sf"/>
</dbReference>
<feature type="transmembrane region" description="Helical" evidence="1">
    <location>
        <begin position="159"/>
        <end position="178"/>
    </location>
</feature>
<proteinExistence type="predicted"/>
<feature type="transmembrane region" description="Helical" evidence="1">
    <location>
        <begin position="125"/>
        <end position="147"/>
    </location>
</feature>
<dbReference type="STRING" id="1192034.CAP_0991"/>
<keyword evidence="1" id="KW-0812">Transmembrane</keyword>
<feature type="transmembrane region" description="Helical" evidence="1">
    <location>
        <begin position="29"/>
        <end position="48"/>
    </location>
</feature>
<keyword evidence="1" id="KW-0472">Membrane</keyword>
<dbReference type="Pfam" id="PF13593">
    <property type="entry name" value="SBF_like"/>
    <property type="match status" value="1"/>
</dbReference>